<evidence type="ECO:0000313" key="2">
    <source>
        <dbReference type="EMBL" id="MBC9718997.1"/>
    </source>
</evidence>
<accession>A0ABR7SVQ2</accession>
<dbReference type="Proteomes" id="UP000642284">
    <property type="component" value="Unassembled WGS sequence"/>
</dbReference>
<sequence>MGNKRTDPAQPRTNSKKSEESEPKPYVRWQFLVPSWMLSIPVSNGALRVYLAYLSQLFKTERLAASPPPVYIPDKELGVFIAAEWDATLLPIPPSLSKTKRWKKELVDKGWLRPAPRGQGYYVRTTPPEAGWYHLEELKAALIKDGPDRVRRPPLRRETRRILREQYGNRNAKWPTGLGGKRPGAGRPPKSVGSPVDQVEINGVTGDPSENQKDHHRPEGAPKATSDLGFCGSKEGSKEPSKRRGGAQSAPAAPAHILTDVQNNIPTPRTPETPYLSPGIMRLTALSGIGVGEELAPTCTDLEVTFVDTLKEWERDPDGRDFDEVPEWFAGLVSEPALPDHAVIAVAVVAGSLSLSIYAATEIVCEHTGLPFPKCWTPEEEEEEDTVPDPW</sequence>
<feature type="compositionally biased region" description="Basic and acidic residues" evidence="1">
    <location>
        <begin position="148"/>
        <end position="164"/>
    </location>
</feature>
<evidence type="ECO:0000313" key="3">
    <source>
        <dbReference type="Proteomes" id="UP000642284"/>
    </source>
</evidence>
<protein>
    <submittedName>
        <fullName evidence="2">Uncharacterized protein</fullName>
    </submittedName>
</protein>
<keyword evidence="3" id="KW-1185">Reference proteome</keyword>
<dbReference type="EMBL" id="JACTVJ010000031">
    <property type="protein sequence ID" value="MBC9718997.1"/>
    <property type="molecule type" value="Genomic_DNA"/>
</dbReference>
<feature type="region of interest" description="Disordered" evidence="1">
    <location>
        <begin position="1"/>
        <end position="21"/>
    </location>
</feature>
<name>A0ABR7SVQ2_9ACTN</name>
<gene>
    <name evidence="2" type="ORF">H9Y04_41370</name>
</gene>
<feature type="region of interest" description="Disordered" evidence="1">
    <location>
        <begin position="148"/>
        <end position="276"/>
    </location>
</feature>
<dbReference type="RefSeq" id="WP_187819424.1">
    <property type="nucleotide sequence ID" value="NZ_JACTVJ010000031.1"/>
</dbReference>
<reference evidence="2 3" key="1">
    <citation type="submission" date="2020-08" db="EMBL/GenBank/DDBJ databases">
        <title>Genemic of Streptomyces polyaspartic.</title>
        <authorList>
            <person name="Liu W."/>
        </authorList>
    </citation>
    <scope>NUCLEOTIDE SEQUENCE [LARGE SCALE GENOMIC DNA]</scope>
    <source>
        <strain evidence="2 3">TRM66268-LWL</strain>
    </source>
</reference>
<feature type="compositionally biased region" description="Basic and acidic residues" evidence="1">
    <location>
        <begin position="210"/>
        <end position="220"/>
    </location>
</feature>
<organism evidence="2 3">
    <name type="scientific">Streptomyces polyasparticus</name>
    <dbReference type="NCBI Taxonomy" id="2767826"/>
    <lineage>
        <taxon>Bacteria</taxon>
        <taxon>Bacillati</taxon>
        <taxon>Actinomycetota</taxon>
        <taxon>Actinomycetes</taxon>
        <taxon>Kitasatosporales</taxon>
        <taxon>Streptomycetaceae</taxon>
        <taxon>Streptomyces</taxon>
    </lineage>
</organism>
<proteinExistence type="predicted"/>
<evidence type="ECO:0000256" key="1">
    <source>
        <dbReference type="SAM" id="MobiDB-lite"/>
    </source>
</evidence>
<comment type="caution">
    <text evidence="2">The sequence shown here is derived from an EMBL/GenBank/DDBJ whole genome shotgun (WGS) entry which is preliminary data.</text>
</comment>